<dbReference type="AlphaFoldDB" id="A0A7Y9I6W1"/>
<dbReference type="Gene3D" id="3.40.960.10">
    <property type="entry name" value="VSR Endonuclease"/>
    <property type="match status" value="1"/>
</dbReference>
<dbReference type="Proteomes" id="UP000569914">
    <property type="component" value="Unassembled WGS sequence"/>
</dbReference>
<reference evidence="2 3" key="1">
    <citation type="submission" date="2020-07" db="EMBL/GenBank/DDBJ databases">
        <title>Sequencing the genomes of 1000 actinobacteria strains.</title>
        <authorList>
            <person name="Klenk H.-P."/>
        </authorList>
    </citation>
    <scope>NUCLEOTIDE SEQUENCE [LARGE SCALE GENOMIC DNA]</scope>
    <source>
        <strain evidence="2 3">DSM 22083</strain>
    </source>
</reference>
<sequence>MELPRLLTVQCARRYGLTVRQFRAPRFRRLSHGVYLSGPEAATLTERAAAALLALPKDAVITGVTALWMHGVEIGSPMPIRAATGTGGRTVREGIRLARVRRLPESHRRLARPAPAWLAANAELDLVQSVAAADRLIRLGRVSQSELVAGADAWSGRGCLLARRAARLTRSGVDSPRESTLRLLMVLAGLPEPRCNPMIGTRDAPIGHFDLVLDDYRVVVEYDGDHHRTDPLQWSRDIARHEAAAAAGYAVIRVTNGRMAHPREIAATVHARLAERGYQGPEPDFTREWQALFERRTFEW</sequence>
<organism evidence="2 3">
    <name type="scientific">Microlunatus parietis</name>
    <dbReference type="NCBI Taxonomy" id="682979"/>
    <lineage>
        <taxon>Bacteria</taxon>
        <taxon>Bacillati</taxon>
        <taxon>Actinomycetota</taxon>
        <taxon>Actinomycetes</taxon>
        <taxon>Propionibacteriales</taxon>
        <taxon>Propionibacteriaceae</taxon>
        <taxon>Microlunatus</taxon>
    </lineage>
</organism>
<dbReference type="InterPro" id="IPR007569">
    <property type="entry name" value="DUF559"/>
</dbReference>
<gene>
    <name evidence="2" type="ORF">BKA15_002710</name>
</gene>
<keyword evidence="3" id="KW-1185">Reference proteome</keyword>
<dbReference type="SUPFAM" id="SSF52980">
    <property type="entry name" value="Restriction endonuclease-like"/>
    <property type="match status" value="1"/>
</dbReference>
<accession>A0A7Y9I6W1</accession>
<dbReference type="RefSeq" id="WP_179751485.1">
    <property type="nucleotide sequence ID" value="NZ_JACCBU010000001.1"/>
</dbReference>
<dbReference type="InterPro" id="IPR011335">
    <property type="entry name" value="Restrct_endonuc-II-like"/>
</dbReference>
<feature type="domain" description="DUF559" evidence="1">
    <location>
        <begin position="202"/>
        <end position="264"/>
    </location>
</feature>
<dbReference type="EMBL" id="JACCBU010000001">
    <property type="protein sequence ID" value="NYE71381.1"/>
    <property type="molecule type" value="Genomic_DNA"/>
</dbReference>
<comment type="caution">
    <text evidence="2">The sequence shown here is derived from an EMBL/GenBank/DDBJ whole genome shotgun (WGS) entry which is preliminary data.</text>
</comment>
<protein>
    <recommendedName>
        <fullName evidence="1">DUF559 domain-containing protein</fullName>
    </recommendedName>
</protein>
<evidence type="ECO:0000313" key="3">
    <source>
        <dbReference type="Proteomes" id="UP000569914"/>
    </source>
</evidence>
<evidence type="ECO:0000259" key="1">
    <source>
        <dbReference type="Pfam" id="PF04480"/>
    </source>
</evidence>
<proteinExistence type="predicted"/>
<dbReference type="Pfam" id="PF04480">
    <property type="entry name" value="DUF559"/>
    <property type="match status" value="1"/>
</dbReference>
<name>A0A7Y9I6W1_9ACTN</name>
<evidence type="ECO:0000313" key="2">
    <source>
        <dbReference type="EMBL" id="NYE71381.1"/>
    </source>
</evidence>